<protein>
    <submittedName>
        <fullName evidence="5">4'-phosphopantetheinyl transferase superfamily protein</fullName>
    </submittedName>
</protein>
<reference evidence="5 6" key="1">
    <citation type="submission" date="2022-04" db="EMBL/GenBank/DDBJ databases">
        <title>Positive selection, recombination, and allopatry shape intraspecific diversity of widespread and dominant cyanobacteria.</title>
        <authorList>
            <person name="Wei J."/>
            <person name="Shu W."/>
            <person name="Hu C."/>
        </authorList>
    </citation>
    <scope>NUCLEOTIDE SEQUENCE [LARGE SCALE GENOMIC DNA]</scope>
    <source>
        <strain evidence="5 6">GB2-A4</strain>
    </source>
</reference>
<evidence type="ECO:0000259" key="3">
    <source>
        <dbReference type="Pfam" id="PF01648"/>
    </source>
</evidence>
<keyword evidence="2 5" id="KW-0808">Transferase</keyword>
<dbReference type="PANTHER" id="PTHR12215">
    <property type="entry name" value="PHOSPHOPANTETHEINE TRANSFERASE"/>
    <property type="match status" value="1"/>
</dbReference>
<evidence type="ECO:0000313" key="6">
    <source>
        <dbReference type="Proteomes" id="UP001464891"/>
    </source>
</evidence>
<comment type="similarity">
    <text evidence="1">Belongs to the P-Pant transferase superfamily. Gsp/Sfp/HetI/AcpT family.</text>
</comment>
<evidence type="ECO:0000256" key="2">
    <source>
        <dbReference type="ARBA" id="ARBA00022679"/>
    </source>
</evidence>
<comment type="caution">
    <text evidence="5">The sequence shown here is derived from an EMBL/GenBank/DDBJ whole genome shotgun (WGS) entry which is preliminary data.</text>
</comment>
<dbReference type="GO" id="GO:0016740">
    <property type="term" value="F:transferase activity"/>
    <property type="evidence" value="ECO:0007669"/>
    <property type="project" value="UniProtKB-KW"/>
</dbReference>
<gene>
    <name evidence="5" type="ORF">NC998_10815</name>
</gene>
<dbReference type="EMBL" id="JAMPKM010000005">
    <property type="protein sequence ID" value="MEP0817588.1"/>
    <property type="molecule type" value="Genomic_DNA"/>
</dbReference>
<name>A0ABV0J731_9CYAN</name>
<dbReference type="RefSeq" id="WP_190435801.1">
    <property type="nucleotide sequence ID" value="NZ_JAMPKM010000005.1"/>
</dbReference>
<dbReference type="InterPro" id="IPR055066">
    <property type="entry name" value="AASDHPPT_N"/>
</dbReference>
<feature type="domain" description="4'-phosphopantetheinyl transferase" evidence="3">
    <location>
        <begin position="125"/>
        <end position="209"/>
    </location>
</feature>
<dbReference type="Gene3D" id="3.90.470.20">
    <property type="entry name" value="4'-phosphopantetheinyl transferase domain"/>
    <property type="match status" value="2"/>
</dbReference>
<proteinExistence type="inferred from homology"/>
<dbReference type="Pfam" id="PF01648">
    <property type="entry name" value="ACPS"/>
    <property type="match status" value="1"/>
</dbReference>
<dbReference type="InterPro" id="IPR050559">
    <property type="entry name" value="P-Pant_transferase_sf"/>
</dbReference>
<sequence length="248" mass="27969">MQHCEDNPWQPPPADLKLAQDEVHVWCMVLDQDPALVEQFHATLASDEQERAAKFYFPKDRQHFIVARGLLRLILGRYLNQSPVQLHFAYNTYGKPRLEATPSLHFNLSHSKGLALLGVSSDRELGIDLEYIRTDFPVDQVAKSVFSVSEQNILRSLPDALKPEAFFNAWTRKEAYIKALGQGLSIPLNQFDVAFVPGEPAALREVRGTWSNAHNWTLQHLSPALNYAGAIAVAGSGWQLKAWRWLNG</sequence>
<dbReference type="PANTHER" id="PTHR12215:SF10">
    <property type="entry name" value="L-AMINOADIPATE-SEMIALDEHYDE DEHYDROGENASE-PHOSPHOPANTETHEINYL TRANSFERASE"/>
    <property type="match status" value="1"/>
</dbReference>
<dbReference type="SUPFAM" id="SSF56214">
    <property type="entry name" value="4'-phosphopantetheinyl transferase"/>
    <property type="match status" value="2"/>
</dbReference>
<organism evidence="5 6">
    <name type="scientific">Trichocoleus desertorum GB2-A4</name>
    <dbReference type="NCBI Taxonomy" id="2933944"/>
    <lineage>
        <taxon>Bacteria</taxon>
        <taxon>Bacillati</taxon>
        <taxon>Cyanobacteriota</taxon>
        <taxon>Cyanophyceae</taxon>
        <taxon>Leptolyngbyales</taxon>
        <taxon>Trichocoleusaceae</taxon>
        <taxon>Trichocoleus</taxon>
    </lineage>
</organism>
<dbReference type="Pfam" id="PF22624">
    <property type="entry name" value="AASDHPPT_N"/>
    <property type="match status" value="1"/>
</dbReference>
<dbReference type="InterPro" id="IPR037143">
    <property type="entry name" value="4-PPantetheinyl_Trfase_dom_sf"/>
</dbReference>
<keyword evidence="6" id="KW-1185">Reference proteome</keyword>
<dbReference type="InterPro" id="IPR008278">
    <property type="entry name" value="4-PPantetheinyl_Trfase_dom"/>
</dbReference>
<evidence type="ECO:0000256" key="1">
    <source>
        <dbReference type="ARBA" id="ARBA00010990"/>
    </source>
</evidence>
<accession>A0ABV0J731</accession>
<evidence type="ECO:0000259" key="4">
    <source>
        <dbReference type="Pfam" id="PF22624"/>
    </source>
</evidence>
<feature type="domain" description="4'-phosphopantetheinyl transferase N-terminal" evidence="4">
    <location>
        <begin position="40"/>
        <end position="116"/>
    </location>
</feature>
<dbReference type="Proteomes" id="UP001464891">
    <property type="component" value="Unassembled WGS sequence"/>
</dbReference>
<evidence type="ECO:0000313" key="5">
    <source>
        <dbReference type="EMBL" id="MEP0817588.1"/>
    </source>
</evidence>